<organism evidence="1 2">
    <name type="scientific">Citrus sinensis</name>
    <name type="common">Sweet orange</name>
    <name type="synonym">Citrus aurantium var. sinensis</name>
    <dbReference type="NCBI Taxonomy" id="2711"/>
    <lineage>
        <taxon>Eukaryota</taxon>
        <taxon>Viridiplantae</taxon>
        <taxon>Streptophyta</taxon>
        <taxon>Embryophyta</taxon>
        <taxon>Tracheophyta</taxon>
        <taxon>Spermatophyta</taxon>
        <taxon>Magnoliopsida</taxon>
        <taxon>eudicotyledons</taxon>
        <taxon>Gunneridae</taxon>
        <taxon>Pentapetalae</taxon>
        <taxon>rosids</taxon>
        <taxon>malvids</taxon>
        <taxon>Sapindales</taxon>
        <taxon>Rutaceae</taxon>
        <taxon>Aurantioideae</taxon>
        <taxon>Citrus</taxon>
    </lineage>
</organism>
<keyword evidence="2" id="KW-1185">Reference proteome</keyword>
<reference evidence="2" key="1">
    <citation type="journal article" date="2023" name="Hortic. Res.">
        <title>A chromosome-level phased genome enabling allele-level studies in sweet orange: a case study on citrus Huanglongbing tolerance.</title>
        <authorList>
            <person name="Wu B."/>
            <person name="Yu Q."/>
            <person name="Deng Z."/>
            <person name="Duan Y."/>
            <person name="Luo F."/>
            <person name="Gmitter F. Jr."/>
        </authorList>
    </citation>
    <scope>NUCLEOTIDE SEQUENCE [LARGE SCALE GENOMIC DNA]</scope>
    <source>
        <strain evidence="2">cv. Valencia</strain>
    </source>
</reference>
<dbReference type="EMBL" id="CM039171">
    <property type="protein sequence ID" value="KAH9791414.1"/>
    <property type="molecule type" value="Genomic_DNA"/>
</dbReference>
<comment type="caution">
    <text evidence="1">The sequence shown here is derived from an EMBL/GenBank/DDBJ whole genome shotgun (WGS) entry which is preliminary data.</text>
</comment>
<name>A0ACB8MZY8_CITSI</name>
<protein>
    <submittedName>
        <fullName evidence="1">Receptor-like serine/threonine-protein kinase</fullName>
    </submittedName>
</protein>
<gene>
    <name evidence="1" type="ORF">KPL71_003748</name>
</gene>
<sequence>MASCSLRCLFPILSVLISLHIIPTSAATTGNCSVRASNIYCLDSGLPSTWYNNNSVIMNGWQMRVFLLLQDAGDFDFYCGFYCNGTCNSYVFSVVAVRENDHRVVWSANKDRPVKANAMVQLKTDGLVLRDSDGTQIWASNHSGNSVHWMNLDPDGNLSLFNNESKIIWKSSAEKISLSPPNPSITPNGTLTPEGKAPPPVTGIAPTEENMPKSPKKRGTKLVVVAGGSTAGGLLIPYITPNGTLTPEGNAAYITPTYITPTNRTSTPDGNAPYISPTYITPTNGTSTPEGNAPYITPTFITPTNGTSTPEGNVPYITPTNGTLAPEGNVPYITPTNGTLAPEGNAPPPATGIAPTEENRPKSPKKGRTKLVAVVAGSTAGGLLIICIVIVLYIVKVRRNVGEEEHLEDDMKQVPGLPVRFSYEDLQIATEDFKERIGGGGFGTVFKGVLKDGSKIAVKRLDRMEQGMREFVAEVETIGSLHHFNLVRLIGFCVEKSCRLLVYEYMSNGSLEKWIFVRDPRPCLDWQTRKKIILDVAKGLTYLHEDCRRRVAHLDIKPQNILLDENFNAKVSDFGLAQLIERDESLVQATMRGTPGYIAPEWRKSKISVKVDIYSFGIVLLEVVSARRNLDRSRSESSCHLLRLLQEKAKEDRLFDIVESFGEEIGAWCLQNDPGKRPSMSTVVKVLEGVMEVDANINYKFAQAMPYVSIVNSVHVSSRPTESVLSNPR</sequence>
<dbReference type="Proteomes" id="UP000829398">
    <property type="component" value="Chromosome 2"/>
</dbReference>
<evidence type="ECO:0000313" key="1">
    <source>
        <dbReference type="EMBL" id="KAH9791414.1"/>
    </source>
</evidence>
<evidence type="ECO:0000313" key="2">
    <source>
        <dbReference type="Proteomes" id="UP000829398"/>
    </source>
</evidence>
<accession>A0ACB8MZY8</accession>
<proteinExistence type="predicted"/>